<reference evidence="1" key="1">
    <citation type="journal article" date="2014" name="Int. J. Syst. Evol. Microbiol.">
        <title>Complete genome sequence of Corynebacterium casei LMG S-19264T (=DSM 44701T), isolated from a smear-ripened cheese.</title>
        <authorList>
            <consortium name="US DOE Joint Genome Institute (JGI-PGF)"/>
            <person name="Walter F."/>
            <person name="Albersmeier A."/>
            <person name="Kalinowski J."/>
            <person name="Ruckert C."/>
        </authorList>
    </citation>
    <scope>NUCLEOTIDE SEQUENCE</scope>
    <source>
        <strain evidence="1">JCM 19831</strain>
    </source>
</reference>
<sequence length="447" mass="48194">MITQVHPRGTLVTAALRRVFASGPSQPLPRIVAAWDGIAGRLTGGFDMGRQLAALLAEPLTSSPERPTRPVWRCTIELDPTERRLTALEWSAAVRDVLAESGIAPYGDRQAVRWVAVGHGDSRVHIVATLVRQDGRIEPARDDRNRCAAATRDLERRLGLQPLRGGGGPTADQVMRCAPASGPLSSSIRDDLCHQVRAAAITAVDEGDFFVRLRAAGLAVRRRRDLAGSATGYAVSRPVDTDGDQPRWFGGAQLAADLSLPYLRRRWAGTGPADRTAPMSRKERQRLWQEAIEAVRSASAALTDQAGPLVADRARDAVDLLTVAAMALPAQQAARASAAAELLHRAVGRRSRFDAPTGPATRIRSLARLIGRTGEDRDDTGPLRLVQFFTGFAHDLGIFHRAQHQRRQAAAAFTAARYLHEACDLDGWPARSLAAPSCAHGGVPTLP</sequence>
<evidence type="ECO:0008006" key="3">
    <source>
        <dbReference type="Google" id="ProtNLM"/>
    </source>
</evidence>
<evidence type="ECO:0000313" key="2">
    <source>
        <dbReference type="Proteomes" id="UP000642070"/>
    </source>
</evidence>
<protein>
    <recommendedName>
        <fullName evidence="3">Relaxase/mobilization nuclease family protein</fullName>
    </recommendedName>
</protein>
<reference evidence="1" key="2">
    <citation type="submission" date="2020-09" db="EMBL/GenBank/DDBJ databases">
        <authorList>
            <person name="Sun Q."/>
            <person name="Ohkuma M."/>
        </authorList>
    </citation>
    <scope>NUCLEOTIDE SEQUENCE</scope>
    <source>
        <strain evidence="1">JCM 19831</strain>
    </source>
</reference>
<dbReference type="Proteomes" id="UP000642070">
    <property type="component" value="Unassembled WGS sequence"/>
</dbReference>
<organism evidence="1 2">
    <name type="scientific">Dactylosporangium sucinum</name>
    <dbReference type="NCBI Taxonomy" id="1424081"/>
    <lineage>
        <taxon>Bacteria</taxon>
        <taxon>Bacillati</taxon>
        <taxon>Actinomycetota</taxon>
        <taxon>Actinomycetes</taxon>
        <taxon>Micromonosporales</taxon>
        <taxon>Micromonosporaceae</taxon>
        <taxon>Dactylosporangium</taxon>
    </lineage>
</organism>
<evidence type="ECO:0000313" key="1">
    <source>
        <dbReference type="EMBL" id="GGM86312.1"/>
    </source>
</evidence>
<comment type="caution">
    <text evidence="1">The sequence shown here is derived from an EMBL/GenBank/DDBJ whole genome shotgun (WGS) entry which is preliminary data.</text>
</comment>
<proteinExistence type="predicted"/>
<dbReference type="AlphaFoldDB" id="A0A917X827"/>
<gene>
    <name evidence="1" type="ORF">GCM10007977_105300</name>
</gene>
<keyword evidence="2" id="KW-1185">Reference proteome</keyword>
<accession>A0A917X827</accession>
<dbReference type="EMBL" id="BMPI01000106">
    <property type="protein sequence ID" value="GGM86312.1"/>
    <property type="molecule type" value="Genomic_DNA"/>
</dbReference>
<name>A0A917X827_9ACTN</name>